<dbReference type="InterPro" id="IPR052548">
    <property type="entry name" value="Type_VII_TA_antitoxin"/>
</dbReference>
<evidence type="ECO:0000259" key="1">
    <source>
        <dbReference type="Pfam" id="PF18765"/>
    </source>
</evidence>
<dbReference type="SUPFAM" id="SSF81301">
    <property type="entry name" value="Nucleotidyltransferase"/>
    <property type="match status" value="1"/>
</dbReference>
<dbReference type="AlphaFoldDB" id="A0A0F9F5H8"/>
<dbReference type="CDD" id="cd05403">
    <property type="entry name" value="NT_KNTase_like"/>
    <property type="match status" value="1"/>
</dbReference>
<protein>
    <recommendedName>
        <fullName evidence="1">Polymerase beta nucleotidyltransferase domain-containing protein</fullName>
    </recommendedName>
</protein>
<dbReference type="InterPro" id="IPR041633">
    <property type="entry name" value="Polbeta"/>
</dbReference>
<name>A0A0F9F5H8_9ZZZZ</name>
<dbReference type="Pfam" id="PF18765">
    <property type="entry name" value="Polbeta"/>
    <property type="match status" value="1"/>
</dbReference>
<dbReference type="PANTHER" id="PTHR33933">
    <property type="entry name" value="NUCLEOTIDYLTRANSFERASE"/>
    <property type="match status" value="1"/>
</dbReference>
<gene>
    <name evidence="2" type="ORF">LCGC14_2346970</name>
</gene>
<dbReference type="InterPro" id="IPR043519">
    <property type="entry name" value="NT_sf"/>
</dbReference>
<dbReference type="PANTHER" id="PTHR33933:SF1">
    <property type="entry name" value="PROTEIN ADENYLYLTRANSFERASE MNTA-RELATED"/>
    <property type="match status" value="1"/>
</dbReference>
<feature type="domain" description="Polymerase beta nucleotidyltransferase" evidence="1">
    <location>
        <begin position="21"/>
        <end position="121"/>
    </location>
</feature>
<dbReference type="Gene3D" id="3.30.460.10">
    <property type="entry name" value="Beta Polymerase, domain 2"/>
    <property type="match status" value="1"/>
</dbReference>
<organism evidence="2">
    <name type="scientific">marine sediment metagenome</name>
    <dbReference type="NCBI Taxonomy" id="412755"/>
    <lineage>
        <taxon>unclassified sequences</taxon>
        <taxon>metagenomes</taxon>
        <taxon>ecological metagenomes</taxon>
    </lineage>
</organism>
<reference evidence="2" key="1">
    <citation type="journal article" date="2015" name="Nature">
        <title>Complex archaea that bridge the gap between prokaryotes and eukaryotes.</title>
        <authorList>
            <person name="Spang A."/>
            <person name="Saw J.H."/>
            <person name="Jorgensen S.L."/>
            <person name="Zaremba-Niedzwiedzka K."/>
            <person name="Martijn J."/>
            <person name="Lind A.E."/>
            <person name="van Eijk R."/>
            <person name="Schleper C."/>
            <person name="Guy L."/>
            <person name="Ettema T.J."/>
        </authorList>
    </citation>
    <scope>NUCLEOTIDE SEQUENCE</scope>
</reference>
<accession>A0A0F9F5H8</accession>
<comment type="caution">
    <text evidence="2">The sequence shown here is derived from an EMBL/GenBank/DDBJ whole genome shotgun (WGS) entry which is preliminary data.</text>
</comment>
<evidence type="ECO:0000313" key="2">
    <source>
        <dbReference type="EMBL" id="KKL46297.1"/>
    </source>
</evidence>
<dbReference type="EMBL" id="LAZR01034083">
    <property type="protein sequence ID" value="KKL46297.1"/>
    <property type="molecule type" value="Genomic_DNA"/>
</dbReference>
<sequence>MEIDLSFIKDEYFLKKLENCINQLFHIEKEIQGIILFGSLARGKAIYSVKKTSDIDIIVIFKDNQLPKNHNERINLQIKLMDLKELGFDSLWMTESEFKNLVQIKADIILDVLNEGIVLYDPYSLISKQKGKMFKELDEKGVIKREHYWIWPLKNLGDEMEW</sequence>
<proteinExistence type="predicted"/>